<name>A0A0K1PFM5_9BACT</name>
<reference evidence="3 4" key="1">
    <citation type="submission" date="2015-08" db="EMBL/GenBank/DDBJ databases">
        <authorList>
            <person name="Babu N.S."/>
            <person name="Beckwith C.J."/>
            <person name="Beseler K.G."/>
            <person name="Brison A."/>
            <person name="Carone J.V."/>
            <person name="Caskin T.P."/>
            <person name="Diamond M."/>
            <person name="Durham M.E."/>
            <person name="Foxe J.M."/>
            <person name="Go M."/>
            <person name="Henderson B.A."/>
            <person name="Jones I.B."/>
            <person name="McGettigan J.A."/>
            <person name="Micheletti S.J."/>
            <person name="Nasrallah M.E."/>
            <person name="Ortiz D."/>
            <person name="Piller C.R."/>
            <person name="Privatt S.R."/>
            <person name="Schneider S.L."/>
            <person name="Sharp S."/>
            <person name="Smith T.C."/>
            <person name="Stanton J.D."/>
            <person name="Ullery H.E."/>
            <person name="Wilson R.J."/>
            <person name="Serrano M.G."/>
            <person name="Buck G."/>
            <person name="Lee V."/>
            <person name="Wang Y."/>
            <person name="Carvalho R."/>
            <person name="Voegtly L."/>
            <person name="Shi R."/>
            <person name="Duckworth R."/>
            <person name="Johnson A."/>
            <person name="Loviza R."/>
            <person name="Walstead R."/>
            <person name="Shah Z."/>
            <person name="Kiflezghi M."/>
            <person name="Wade K."/>
            <person name="Ball S.L."/>
            <person name="Bradley K.W."/>
            <person name="Asai D.J."/>
            <person name="Bowman C.A."/>
            <person name="Russell D.A."/>
            <person name="Pope W.H."/>
            <person name="Jacobs-Sera D."/>
            <person name="Hendrix R.W."/>
            <person name="Hatfull G.F."/>
        </authorList>
    </citation>
    <scope>NUCLEOTIDE SEQUENCE [LARGE SCALE GENOMIC DNA]</scope>
    <source>
        <strain evidence="3 4">DSM 27710</strain>
    </source>
</reference>
<proteinExistence type="predicted"/>
<dbReference type="SUPFAM" id="SSF49464">
    <property type="entry name" value="Carboxypeptidase regulatory domain-like"/>
    <property type="match status" value="1"/>
</dbReference>
<dbReference type="RefSeq" id="WP_050726161.1">
    <property type="nucleotide sequence ID" value="NZ_CP012332.1"/>
</dbReference>
<dbReference type="EMBL" id="CP012332">
    <property type="protein sequence ID" value="AKU91919.1"/>
    <property type="molecule type" value="Genomic_DNA"/>
</dbReference>
<dbReference type="InterPro" id="IPR036034">
    <property type="entry name" value="PDZ_sf"/>
</dbReference>
<dbReference type="InterPro" id="IPR001478">
    <property type="entry name" value="PDZ"/>
</dbReference>
<keyword evidence="4" id="KW-1185">Reference proteome</keyword>
<dbReference type="SUPFAM" id="SSF49452">
    <property type="entry name" value="Starch-binding domain-like"/>
    <property type="match status" value="3"/>
</dbReference>
<dbReference type="PROSITE" id="PS50106">
    <property type="entry name" value="PDZ"/>
    <property type="match status" value="1"/>
</dbReference>
<feature type="region of interest" description="Disordered" evidence="1">
    <location>
        <begin position="27"/>
        <end position="78"/>
    </location>
</feature>
<dbReference type="PATRIC" id="fig|1391653.3.peg.2405"/>
<feature type="domain" description="PDZ" evidence="2">
    <location>
        <begin position="655"/>
        <end position="741"/>
    </location>
</feature>
<gene>
    <name evidence="3" type="ORF">AKJ08_2306</name>
</gene>
<evidence type="ECO:0000256" key="1">
    <source>
        <dbReference type="SAM" id="MobiDB-lite"/>
    </source>
</evidence>
<dbReference type="SUPFAM" id="SSF50156">
    <property type="entry name" value="PDZ domain-like"/>
    <property type="match status" value="1"/>
</dbReference>
<dbReference type="Gene3D" id="2.30.42.10">
    <property type="match status" value="1"/>
</dbReference>
<protein>
    <recommendedName>
        <fullName evidence="2">PDZ domain-containing protein</fullName>
    </recommendedName>
</protein>
<dbReference type="AlphaFoldDB" id="A0A0K1PFM5"/>
<dbReference type="STRING" id="1391653.AKJ08_2306"/>
<dbReference type="KEGG" id="vin:AKJ08_2306"/>
<dbReference type="CDD" id="cd06782">
    <property type="entry name" value="cpPDZ_CPP-like"/>
    <property type="match status" value="1"/>
</dbReference>
<dbReference type="Pfam" id="PF13620">
    <property type="entry name" value="CarboxypepD_reg"/>
    <property type="match status" value="3"/>
</dbReference>
<organism evidence="3 4">
    <name type="scientific">Vulgatibacter incomptus</name>
    <dbReference type="NCBI Taxonomy" id="1391653"/>
    <lineage>
        <taxon>Bacteria</taxon>
        <taxon>Pseudomonadati</taxon>
        <taxon>Myxococcota</taxon>
        <taxon>Myxococcia</taxon>
        <taxon>Myxococcales</taxon>
        <taxon>Cystobacterineae</taxon>
        <taxon>Vulgatibacteraceae</taxon>
        <taxon>Vulgatibacter</taxon>
    </lineage>
</organism>
<dbReference type="GO" id="GO:0030246">
    <property type="term" value="F:carbohydrate binding"/>
    <property type="evidence" value="ECO:0007669"/>
    <property type="project" value="InterPro"/>
</dbReference>
<feature type="compositionally biased region" description="Low complexity" evidence="1">
    <location>
        <begin position="33"/>
        <end position="44"/>
    </location>
</feature>
<dbReference type="Gene3D" id="2.60.40.1120">
    <property type="entry name" value="Carboxypeptidase-like, regulatory domain"/>
    <property type="match status" value="2"/>
</dbReference>
<dbReference type="Proteomes" id="UP000055590">
    <property type="component" value="Chromosome"/>
</dbReference>
<evidence type="ECO:0000313" key="3">
    <source>
        <dbReference type="EMBL" id="AKU91919.1"/>
    </source>
</evidence>
<dbReference type="InterPro" id="IPR008969">
    <property type="entry name" value="CarboxyPept-like_regulatory"/>
</dbReference>
<dbReference type="SMART" id="SM00228">
    <property type="entry name" value="PDZ"/>
    <property type="match status" value="1"/>
</dbReference>
<accession>A0A0K1PFM5</accession>
<dbReference type="Pfam" id="PF17820">
    <property type="entry name" value="PDZ_6"/>
    <property type="match status" value="1"/>
</dbReference>
<sequence>MRLRRLVIAASLALAAVAVMLLLREPSTPPEPAASSGSGSGHTEAQQEPTPFARRGPQRLGGGHLGGQVQTQDARPAGGAEIRAIRSEGGAAAAVASAAADGSFRLGPLPPGDYHLVARQGPLSSEPLGPIPLAEGEELGGLVLRLQRGGSVFGVVRDASTGDALEGATLQAAGVSVRTDRVGAFRLEGLPPAEVELTASADGYEARSLPLSLDAGPVGGLELLLSRGARIRGRVVDSAGAPVGGATLLPIPYRLDSVAGHPAVTSRPDGSFDVGAPVGVVTVKAIDTKGDTGYSDAIELAPGTTREGIVIRIGESGRIAGNVNDAAGAVVVGARVHAVDRGRTIAEAVTGSDGRFALERIPAGFVQLVAARGAARGLVGPLELLEGEAAEVTIQLGGAVLQGRAVDAAGRPVPGAELAVWPEAGPPSLASHTSAGADGFFELRGVPGGPLRLEATAEELAGGLRGIFANEGDVTVTLSGGALSGLVLRQGRPASDFVVAASPLEPGRGRATSQAILSPDGRFRLRLPAGAYEVRASARGTGVATARAVVPDRGDSPQVVLELEEGGVIEGVVLDAKDGSPLAGARVSLSRSGTFAFGQAADVPKAPQTLTGGDGSFRLSGVAPGRMPVFAYASGHGFVPPAIVDVREGSPSRVEIRLPPRGDGPGEEVFGGIGLTIGLDRGQVVAAEVVGGGPAFVAGMRRGDVILAVDGMALGGALQLAVDRIRGPVGTPVTLEMQREGVGFRLVAVRSELRY</sequence>
<dbReference type="InterPro" id="IPR041489">
    <property type="entry name" value="PDZ_6"/>
</dbReference>
<evidence type="ECO:0000259" key="2">
    <source>
        <dbReference type="PROSITE" id="PS50106"/>
    </source>
</evidence>
<dbReference type="InterPro" id="IPR013784">
    <property type="entry name" value="Carb-bd-like_fold"/>
</dbReference>
<evidence type="ECO:0000313" key="4">
    <source>
        <dbReference type="Proteomes" id="UP000055590"/>
    </source>
</evidence>